<dbReference type="InterPro" id="IPR033668">
    <property type="entry name" value="Reg_prot_E2"/>
</dbReference>
<evidence type="ECO:0000259" key="14">
    <source>
        <dbReference type="Pfam" id="PF00508"/>
    </source>
</evidence>
<dbReference type="GO" id="GO:0003700">
    <property type="term" value="F:DNA-binding transcription factor activity"/>
    <property type="evidence" value="ECO:0007669"/>
    <property type="project" value="UniProtKB-UniRule"/>
</dbReference>
<evidence type="ECO:0000256" key="13">
    <source>
        <dbReference type="SAM" id="MobiDB-lite"/>
    </source>
</evidence>
<keyword evidence="8 12" id="KW-0805">Transcription regulation</keyword>
<dbReference type="GO" id="GO:0006275">
    <property type="term" value="P:regulation of DNA replication"/>
    <property type="evidence" value="ECO:0007669"/>
    <property type="project" value="UniProtKB-UniRule"/>
</dbReference>
<feature type="cross-link" description="Glycyl lysine isopeptide (Lys-Gly) (interchain with G-Cter in SUMO)" evidence="12">
    <location>
        <position position="330"/>
    </location>
</feature>
<comment type="similarity">
    <text evidence="12">Belongs to the papillomaviridae E2 protein family.</text>
</comment>
<comment type="PTM">
    <text evidence="12">Phosphorylated.</text>
</comment>
<dbReference type="SUPFAM" id="SSF51332">
    <property type="entry name" value="E2 regulatory, transactivation domain"/>
    <property type="match status" value="1"/>
</dbReference>
<evidence type="ECO:0000313" key="17">
    <source>
        <dbReference type="Proteomes" id="UP000119411"/>
    </source>
</evidence>
<feature type="domain" description="Papillomavirus E2 C-terminal" evidence="15">
    <location>
        <begin position="326"/>
        <end position="402"/>
    </location>
</feature>
<dbReference type="GO" id="GO:0003677">
    <property type="term" value="F:DNA binding"/>
    <property type="evidence" value="ECO:0007669"/>
    <property type="project" value="UniProtKB-UniRule"/>
</dbReference>
<evidence type="ECO:0000256" key="11">
    <source>
        <dbReference type="ARBA" id="ARBA00023163"/>
    </source>
</evidence>
<dbReference type="GO" id="GO:0042025">
    <property type="term" value="C:host cell nucleus"/>
    <property type="evidence" value="ECO:0007669"/>
    <property type="project" value="UniProtKB-SubCell"/>
</dbReference>
<evidence type="ECO:0000256" key="10">
    <source>
        <dbReference type="ARBA" id="ARBA00023159"/>
    </source>
</evidence>
<dbReference type="Gene3D" id="3.30.70.330">
    <property type="match status" value="1"/>
</dbReference>
<dbReference type="GO" id="GO:0006260">
    <property type="term" value="P:DNA replication"/>
    <property type="evidence" value="ECO:0007669"/>
    <property type="project" value="UniProtKB-KW"/>
</dbReference>
<dbReference type="InterPro" id="IPR036050">
    <property type="entry name" value="Regulatory_protein_E2_N"/>
</dbReference>
<dbReference type="Pfam" id="PF00511">
    <property type="entry name" value="PPV_E2_C"/>
    <property type="match status" value="1"/>
</dbReference>
<keyword evidence="12" id="KW-1017">Isopeptide bond</keyword>
<evidence type="ECO:0000256" key="3">
    <source>
        <dbReference type="ARBA" id="ARBA00022491"/>
    </source>
</evidence>
<comment type="function">
    <text evidence="12">Plays a role in the initiation of viral DNA replication. A dimer of E2 interacts with a dimer of E1 in order to improve specificity of E1 DNA binding activity. Once the complex recognizes and binds DNA at specific sites, the E2 dimer is removed from DNA. E2 also regulates viral transcription through binding to the E2RE response element (5'-ACCNNNNNNGGT-3') present in multiple copies in the regulatory regions of the viral genome. Activates or represses transcription depending on E2RE's position with regards to proximal promoter elements including the TATA-box. Repression occurs by sterically hindering the assembly of the transcription initiation complex.</text>
</comment>
<evidence type="ECO:0000256" key="4">
    <source>
        <dbReference type="ARBA" id="ARBA00022518"/>
    </source>
</evidence>
<keyword evidence="7 12" id="KW-0235">DNA replication</keyword>
<feature type="compositionally biased region" description="Low complexity" evidence="13">
    <location>
        <begin position="239"/>
        <end position="254"/>
    </location>
</feature>
<keyword evidence="5 12" id="KW-0597">Phosphoprotein</keyword>
<dbReference type="Gene3D" id="2.170.200.10">
    <property type="entry name" value="Papillomavirus E2 early protein domain"/>
    <property type="match status" value="1"/>
</dbReference>
<name>E7BQ75_9PAPI</name>
<dbReference type="InterPro" id="IPR035975">
    <property type="entry name" value="E2/EBNA1_C_sf"/>
</dbReference>
<accession>E7BQ75</accession>
<keyword evidence="12" id="KW-0832">Ubl conjugation</keyword>
<dbReference type="Gene3D" id="1.10.287.30">
    <property type="entry name" value="E2 (early) protein, N terminal domain, subdomain 1"/>
    <property type="match status" value="1"/>
</dbReference>
<dbReference type="InterPro" id="IPR000427">
    <property type="entry name" value="Papillomavirus_E2_C"/>
</dbReference>
<keyword evidence="6 12" id="KW-1048">Host nucleus</keyword>
<dbReference type="GO" id="GO:0039693">
    <property type="term" value="P:viral DNA genome replication"/>
    <property type="evidence" value="ECO:0007669"/>
    <property type="project" value="UniProtKB-UniRule"/>
</dbReference>
<evidence type="ECO:0000256" key="5">
    <source>
        <dbReference type="ARBA" id="ARBA00022553"/>
    </source>
</evidence>
<dbReference type="InterPro" id="IPR001866">
    <property type="entry name" value="PPV_E2_N"/>
</dbReference>
<dbReference type="InterPro" id="IPR042504">
    <property type="entry name" value="Regulatory_protein_E2_N_2"/>
</dbReference>
<comment type="subunit">
    <text evidence="12">Binds DNA as homodimer. Interacts with protein E1; this interaction greatly increases E1 DNA-binding activity. Interacts with protein L1; this interaction enhances E2-dependent replication and transcription activation. Interacts with protein L2; this interaction inhibits E2 transcriptional activity but not DNA replication function E2. Interacts with protein E7; this interaction inhibits E7 oncogenic activity. Interacts with host TAF1; this interaction modulates E2-dependent transcriptional regulation. Interacts with host BRD4; this interaction mediates E2 transcriptional activation function. Additionally, the interaction with host BRD4 on mitotic chromosomes mediates tethering of the viral genome. Interacts with host TOPBP1; this interaction is required for optimal viral DNA replication.</text>
</comment>
<dbReference type="GO" id="GO:0000166">
    <property type="term" value="F:nucleotide binding"/>
    <property type="evidence" value="ECO:0007669"/>
    <property type="project" value="UniProtKB-UniRule"/>
</dbReference>
<dbReference type="Proteomes" id="UP000119411">
    <property type="component" value="Segment"/>
</dbReference>
<evidence type="ECO:0000256" key="6">
    <source>
        <dbReference type="ARBA" id="ARBA00022562"/>
    </source>
</evidence>
<gene>
    <name evidence="12 16" type="primary">E2</name>
</gene>
<dbReference type="InterPro" id="IPR042503">
    <property type="entry name" value="Regulatory_protein_E2_N_1"/>
</dbReference>
<keyword evidence="11 12" id="KW-0804">Transcription</keyword>
<keyword evidence="10 12" id="KW-0010">Activator</keyword>
<evidence type="ECO:0000256" key="7">
    <source>
        <dbReference type="ARBA" id="ARBA00022705"/>
    </source>
</evidence>
<sequence length="406" mass="46729">MESLTERFDALQENQLQLYEAGSDKIEDQILFWEINRQENVLLYFARQKGLSRIGLQPVPPLSVSEQKAKQAIAMSLHLKSLKESEFGREPWTLQDTSFELFNSPPQNTFKKGAFTVDVYYDEDQDNYFPYTAWTFIYYQNGDNIWHKVEGQCDYEGLYYITADKEKVYYVQFNKDAARFSRSGLWTVKYKNREISSTSVTSTSGNVAGPAGDPNITKTTRSSGDPLGSKKERRRQRESSSSPTRRLRPRTSQSDGDHDSSSSGRRVYRRRRRERESAARRREQRRTTADPHVPTPDAVGSRHRSLERTGHTRLGRLQAEAWDPYVLLLKGPANTLKCYRHRLKSKHQSSIVSISTVFSWVGEGTERIGQPRMLIAFRSSTERQHFLKTVILPKGTCYSLGNLDSL</sequence>
<feature type="region of interest" description="DNA-binding domain" evidence="12">
    <location>
        <begin position="323"/>
        <end position="406"/>
    </location>
</feature>
<feature type="compositionally biased region" description="Basic and acidic residues" evidence="13">
    <location>
        <begin position="274"/>
        <end position="289"/>
    </location>
</feature>
<comment type="caution">
    <text evidence="12">Lacks conserved residue(s) required for the propagation of feature annotation.</text>
</comment>
<dbReference type="GO" id="GO:0006351">
    <property type="term" value="P:DNA-templated transcription"/>
    <property type="evidence" value="ECO:0007669"/>
    <property type="project" value="UniProtKB-UniRule"/>
</dbReference>
<comment type="PTM">
    <text evidence="12">Sumoylation plays a regulatory role in E2 transcriptional activity.</text>
</comment>
<evidence type="ECO:0000256" key="1">
    <source>
        <dbReference type="ARBA" id="ARBA00004147"/>
    </source>
</evidence>
<evidence type="ECO:0000259" key="15">
    <source>
        <dbReference type="Pfam" id="PF00511"/>
    </source>
</evidence>
<protein>
    <recommendedName>
        <fullName evidence="12">Regulatory protein E2</fullName>
    </recommendedName>
</protein>
<evidence type="ECO:0000256" key="9">
    <source>
        <dbReference type="ARBA" id="ARBA00023125"/>
    </source>
</evidence>
<reference evidence="16 17" key="1">
    <citation type="journal article" date="2011" name="J. Gen. Virol.">
        <title>Genomic characterization of ten novel cutaneous human papillomaviruses from keratotic lesions of immunosuppressed patients.</title>
        <authorList>
            <person name="Kohler A."/>
            <person name="Gottschling M."/>
            <person name="Manning K."/>
            <person name="Lehmann M.D."/>
            <person name="Schulz E."/>
            <person name="Kruger-Corcoran D."/>
            <person name="Stockfleth E."/>
            <person name="Nindl I."/>
        </authorList>
    </citation>
    <scope>NUCLEOTIDE SEQUENCE [LARGE SCALE GENOMIC DNA]</scope>
    <source>
        <strain evidence="16">10-18</strain>
    </source>
</reference>
<evidence type="ECO:0000256" key="12">
    <source>
        <dbReference type="HAMAP-Rule" id="MF_04001"/>
    </source>
</evidence>
<evidence type="ECO:0000256" key="2">
    <source>
        <dbReference type="ARBA" id="ARBA00007794"/>
    </source>
</evidence>
<proteinExistence type="inferred from homology"/>
<dbReference type="InterPro" id="IPR012677">
    <property type="entry name" value="Nucleotide-bd_a/b_plait_sf"/>
</dbReference>
<evidence type="ECO:0000313" key="16">
    <source>
        <dbReference type="EMBL" id="ADQ85941.1"/>
    </source>
</evidence>
<dbReference type="EMBL" id="GU117629">
    <property type="protein sequence ID" value="ADQ85941.1"/>
    <property type="molecule type" value="Genomic_DNA"/>
</dbReference>
<dbReference type="HAMAP" id="MF_04001">
    <property type="entry name" value="PPV_E2"/>
    <property type="match status" value="1"/>
</dbReference>
<feature type="region of interest" description="Disordered" evidence="13">
    <location>
        <begin position="197"/>
        <end position="312"/>
    </location>
</feature>
<comment type="similarity">
    <text evidence="2">Belongs to the papillomaviridae E8^E2C protein family.</text>
</comment>
<keyword evidence="3 12" id="KW-0678">Repressor</keyword>
<keyword evidence="9 12" id="KW-0238">DNA-binding</keyword>
<comment type="subcellular location">
    <subcellularLocation>
        <location evidence="1 12">Host nucleus</location>
    </subcellularLocation>
</comment>
<organism evidence="16 17">
    <name type="scientific">Human papillomavirus 149</name>
    <dbReference type="NCBI Taxonomy" id="909328"/>
    <lineage>
        <taxon>Viruses</taxon>
        <taxon>Monodnaviria</taxon>
        <taxon>Shotokuvirae</taxon>
        <taxon>Cossaviricota</taxon>
        <taxon>Papovaviricetes</taxon>
        <taxon>Zurhausenvirales</taxon>
        <taxon>Papillomaviridae</taxon>
        <taxon>Firstpapillomavirinae</taxon>
        <taxon>Gammapapillomavirus</taxon>
        <taxon>Gammapapillomavirus 7</taxon>
    </lineage>
</organism>
<dbReference type="SUPFAM" id="SSF54957">
    <property type="entry name" value="Viral DNA-binding domain"/>
    <property type="match status" value="1"/>
</dbReference>
<evidence type="ECO:0000256" key="8">
    <source>
        <dbReference type="ARBA" id="ARBA00023015"/>
    </source>
</evidence>
<feature type="domain" description="Papillomavirus E2 N-terminal" evidence="14">
    <location>
        <begin position="1"/>
        <end position="197"/>
    </location>
</feature>
<keyword evidence="4 12" id="KW-0244">Early protein</keyword>
<dbReference type="Pfam" id="PF00508">
    <property type="entry name" value="PPV_E2_N"/>
    <property type="match status" value="1"/>
</dbReference>